<feature type="region of interest" description="Disordered" evidence="5">
    <location>
        <begin position="155"/>
        <end position="223"/>
    </location>
</feature>
<evidence type="ECO:0000256" key="2">
    <source>
        <dbReference type="ARBA" id="ARBA00022771"/>
    </source>
</evidence>
<evidence type="ECO:0000313" key="7">
    <source>
        <dbReference type="EMBL" id="ETO20817.1"/>
    </source>
</evidence>
<protein>
    <submittedName>
        <fullName evidence="7">RING zinc finger-containing protein</fullName>
    </submittedName>
</protein>
<feature type="compositionally biased region" description="Basic and acidic residues" evidence="5">
    <location>
        <begin position="16"/>
        <end position="26"/>
    </location>
</feature>
<gene>
    <name evidence="7" type="ORF">RFI_16400</name>
</gene>
<feature type="compositionally biased region" description="Basic and acidic residues" evidence="5">
    <location>
        <begin position="181"/>
        <end position="195"/>
    </location>
</feature>
<dbReference type="SMART" id="SM00547">
    <property type="entry name" value="ZnF_RBZ"/>
    <property type="match status" value="2"/>
</dbReference>
<keyword evidence="1" id="KW-0479">Metal-binding</keyword>
<dbReference type="EMBL" id="ASPP01012232">
    <property type="protein sequence ID" value="ETO20817.1"/>
    <property type="molecule type" value="Genomic_DNA"/>
</dbReference>
<dbReference type="PROSITE" id="PS01358">
    <property type="entry name" value="ZF_RANBP2_1"/>
    <property type="match status" value="2"/>
</dbReference>
<keyword evidence="8" id="KW-1185">Reference proteome</keyword>
<evidence type="ECO:0000259" key="6">
    <source>
        <dbReference type="PROSITE" id="PS50199"/>
    </source>
</evidence>
<keyword evidence="3" id="KW-0862">Zinc</keyword>
<evidence type="ECO:0000256" key="5">
    <source>
        <dbReference type="SAM" id="MobiDB-lite"/>
    </source>
</evidence>
<evidence type="ECO:0000313" key="8">
    <source>
        <dbReference type="Proteomes" id="UP000023152"/>
    </source>
</evidence>
<proteinExistence type="predicted"/>
<name>X6N687_RETFI</name>
<evidence type="ECO:0000256" key="1">
    <source>
        <dbReference type="ARBA" id="ARBA00022723"/>
    </source>
</evidence>
<feature type="compositionally biased region" description="Polar residues" evidence="5">
    <location>
        <begin position="49"/>
        <end position="64"/>
    </location>
</feature>
<feature type="domain" description="RanBP2-type" evidence="6">
    <location>
        <begin position="25"/>
        <end position="54"/>
    </location>
</feature>
<feature type="region of interest" description="Disordered" evidence="5">
    <location>
        <begin position="1"/>
        <end position="31"/>
    </location>
</feature>
<dbReference type="PROSITE" id="PS50199">
    <property type="entry name" value="ZF_RANBP2_2"/>
    <property type="match status" value="2"/>
</dbReference>
<sequence>NGVENDISEYVGKNPPKNEEGVKVSKGEWSCPECTYENGEHDDKCIMCSASNPNINAPVNQQKPPLSANSSNSSSNSSSKAKAKVNVLRQSEDVQDERPQRQEEGNSGGNYNIIQQMMADENAKKVRMEEVKHLKALKEREEQLEREKAALEKELQRERAEKERLKREQQYKSDNDDESVAQEREGLPVDKEAIRKQSSSSSGGGGGGGGGGNGSRPPMSRRSWRCPICTLMNDPAASRCAACDTPRSSSGFGMMMMDHEDGGSRPYGQ</sequence>
<dbReference type="InterPro" id="IPR036443">
    <property type="entry name" value="Znf_RanBP2_sf"/>
</dbReference>
<feature type="compositionally biased region" description="Low complexity" evidence="5">
    <location>
        <begin position="67"/>
        <end position="80"/>
    </location>
</feature>
<dbReference type="Proteomes" id="UP000023152">
    <property type="component" value="Unassembled WGS sequence"/>
</dbReference>
<dbReference type="InterPro" id="IPR001876">
    <property type="entry name" value="Znf_RanBP2"/>
</dbReference>
<accession>X6N687</accession>
<dbReference type="GO" id="GO:0008270">
    <property type="term" value="F:zinc ion binding"/>
    <property type="evidence" value="ECO:0007669"/>
    <property type="project" value="UniProtKB-KW"/>
</dbReference>
<reference evidence="7 8" key="1">
    <citation type="journal article" date="2013" name="Curr. Biol.">
        <title>The Genome of the Foraminiferan Reticulomyxa filosa.</title>
        <authorList>
            <person name="Glockner G."/>
            <person name="Hulsmann N."/>
            <person name="Schleicher M."/>
            <person name="Noegel A.A."/>
            <person name="Eichinger L."/>
            <person name="Gallinger C."/>
            <person name="Pawlowski J."/>
            <person name="Sierra R."/>
            <person name="Euteneuer U."/>
            <person name="Pillet L."/>
            <person name="Moustafa A."/>
            <person name="Platzer M."/>
            <person name="Groth M."/>
            <person name="Szafranski K."/>
            <person name="Schliwa M."/>
        </authorList>
    </citation>
    <scope>NUCLEOTIDE SEQUENCE [LARGE SCALE GENOMIC DNA]</scope>
</reference>
<comment type="caution">
    <text evidence="7">The sequence shown here is derived from an EMBL/GenBank/DDBJ whole genome shotgun (WGS) entry which is preliminary data.</text>
</comment>
<dbReference type="AlphaFoldDB" id="X6N687"/>
<feature type="non-terminal residue" evidence="7">
    <location>
        <position position="1"/>
    </location>
</feature>
<dbReference type="Pfam" id="PF00641">
    <property type="entry name" value="Zn_ribbon_RanBP"/>
    <property type="match status" value="2"/>
</dbReference>
<dbReference type="Gene3D" id="4.10.1060.10">
    <property type="entry name" value="Zinc finger, RanBP2-type"/>
    <property type="match status" value="2"/>
</dbReference>
<dbReference type="SUPFAM" id="SSF90209">
    <property type="entry name" value="Ran binding protein zinc finger-like"/>
    <property type="match status" value="2"/>
</dbReference>
<keyword evidence="2 4" id="KW-0863">Zinc-finger</keyword>
<feature type="region of interest" description="Disordered" evidence="5">
    <location>
        <begin position="49"/>
        <end position="118"/>
    </location>
</feature>
<organism evidence="7 8">
    <name type="scientific">Reticulomyxa filosa</name>
    <dbReference type="NCBI Taxonomy" id="46433"/>
    <lineage>
        <taxon>Eukaryota</taxon>
        <taxon>Sar</taxon>
        <taxon>Rhizaria</taxon>
        <taxon>Retaria</taxon>
        <taxon>Foraminifera</taxon>
        <taxon>Monothalamids</taxon>
        <taxon>Reticulomyxidae</taxon>
        <taxon>Reticulomyxa</taxon>
    </lineage>
</organism>
<feature type="compositionally biased region" description="Basic and acidic residues" evidence="5">
    <location>
        <begin position="90"/>
        <end position="104"/>
    </location>
</feature>
<evidence type="ECO:0000256" key="3">
    <source>
        <dbReference type="ARBA" id="ARBA00022833"/>
    </source>
</evidence>
<feature type="domain" description="RanBP2-type" evidence="6">
    <location>
        <begin position="220"/>
        <end position="249"/>
    </location>
</feature>
<dbReference type="OrthoDB" id="262731at2759"/>
<feature type="compositionally biased region" description="Basic and acidic residues" evidence="5">
    <location>
        <begin position="155"/>
        <end position="174"/>
    </location>
</feature>
<evidence type="ECO:0000256" key="4">
    <source>
        <dbReference type="PROSITE-ProRule" id="PRU00322"/>
    </source>
</evidence>
<feature type="compositionally biased region" description="Gly residues" evidence="5">
    <location>
        <begin position="202"/>
        <end position="214"/>
    </location>
</feature>